<dbReference type="Proteomes" id="UP000325743">
    <property type="component" value="Plasmid unnamed1"/>
</dbReference>
<protein>
    <submittedName>
        <fullName evidence="2">Uncharacterized protein</fullName>
    </submittedName>
</protein>
<reference evidence="2 3" key="1">
    <citation type="submission" date="2018-09" db="EMBL/GenBank/DDBJ databases">
        <title>Complete genome sequence of Cupriavidus oxalaticus T2, a bacterium capable of phenol tolerance and degradation.</title>
        <authorList>
            <person name="Yan J."/>
        </authorList>
    </citation>
    <scope>NUCLEOTIDE SEQUENCE [LARGE SCALE GENOMIC DNA]</scope>
    <source>
        <strain evidence="2 3">T2</strain>
        <plasmid evidence="2 3">unnamed1</plasmid>
    </source>
</reference>
<evidence type="ECO:0000313" key="3">
    <source>
        <dbReference type="Proteomes" id="UP000325743"/>
    </source>
</evidence>
<sequence>MAIEIAEFEKLNVALTHAILRLTEDLRKAFDGLLMSPLRIIGDWLSPKRVSSLSDDFGADPQAQSKDALCELWESAAIQAFQLRGTRSASVAIPADVTMRLVSAFHMSAEETSSLHSDLCQLMTNWLAESSLQELSNLVKQIARRLRDVRRVSSEAEAQQLVGLLLPVTFTILSYRRLSPKLSDMTAQGLLDPVRIDELASRSLLLATPDNILGSLSGVRFFSTPSQRDPLAHATDVQLQYVVFAGTPRLLMYRLHEWIRRQDGMFDGPAVLLTSATSYLPPSPAHHIAVPPHYVLQRVSPEREDVAPSMYEFRPIADGHVSGSPTFLRFSGERSDSVRMANLEKMAFALLEGGLTDSQLARDCDHFDVRHGIARRAAFVVNSYDQARRLKQFIDQRLPAWRGRVIAVVDDLPDVGPTEGYVTSSRVESLGDDETWRLLIFPSGALGRGTNIVFTSGPRLRDAALGSLYFLTRPHPAPNDMSLPVSMAARATLDFDLCDDDSVSVEEIGKRLLAARRQAYQKVGRLLRRPLYARALGDLFEPFTANIAVSLLQTIGRAMRNGCPVQCFFIDRAWAERSAKGEADTETSSMLVQLRRLLERGAASEDPKEAALYRALYGAFLDPLSKTKGLKVTFAREDASQDEPWTDNPLWVADSPIQQEAGT</sequence>
<evidence type="ECO:0000313" key="2">
    <source>
        <dbReference type="EMBL" id="QEZ48752.1"/>
    </source>
</evidence>
<evidence type="ECO:0000256" key="1">
    <source>
        <dbReference type="SAM" id="MobiDB-lite"/>
    </source>
</evidence>
<geneLocation type="plasmid" evidence="2">
    <name>unnamed1</name>
</geneLocation>
<name>A0A5P3VTH7_9BURK</name>
<dbReference type="AlphaFoldDB" id="A0A5P3VTH7"/>
<dbReference type="EMBL" id="CP032520">
    <property type="protein sequence ID" value="QEZ48752.1"/>
    <property type="molecule type" value="Genomic_DNA"/>
</dbReference>
<organism evidence="2 3">
    <name type="scientific">Cupriavidus oxalaticus</name>
    <dbReference type="NCBI Taxonomy" id="96344"/>
    <lineage>
        <taxon>Bacteria</taxon>
        <taxon>Pseudomonadati</taxon>
        <taxon>Pseudomonadota</taxon>
        <taxon>Betaproteobacteria</taxon>
        <taxon>Burkholderiales</taxon>
        <taxon>Burkholderiaceae</taxon>
        <taxon>Cupriavidus</taxon>
    </lineage>
</organism>
<proteinExistence type="predicted"/>
<feature type="region of interest" description="Disordered" evidence="1">
    <location>
        <begin position="637"/>
        <end position="663"/>
    </location>
</feature>
<keyword evidence="2" id="KW-0614">Plasmid</keyword>
<accession>A0A5P3VTH7</accession>
<gene>
    <name evidence="2" type="ORF">D2917_31200</name>
</gene>